<dbReference type="RefSeq" id="XP_009056422.1">
    <property type="nucleotide sequence ID" value="XM_009058174.1"/>
</dbReference>
<dbReference type="CTD" id="20249074"/>
<proteinExistence type="predicted"/>
<name>V3ZMX7_LOTGI</name>
<feature type="region of interest" description="Disordered" evidence="1">
    <location>
        <begin position="202"/>
        <end position="271"/>
    </location>
</feature>
<sequence length="598" mass="68084">MRCVSPFKHDLLANNYSCIGVSNMFSSRPLSAILVAAILCNHGYSKSVPLKRHSRDADLSRAIQILQDQRDRLQEEDFRRLAESGIDLQALGLLDSEDVENEPLWLSDSLVDQENPEEIPLDEEIPIPEAESVPGDDDVVETSNEELENIFDENGDPAAKITKTEEIIEEELPSNESDSLDLGEDSKLSDDEYQALLRAVEKLQKNSKDSDKPNELENMKKKRTPKEVVKVSKEELNGVFGEPQNDSNNNDKTDKETEPDVLKRSPPNTANIEETLPLDDYWLLNNYLNYDDSRKKRFIPERVPMVDQPESDEFNGDRDAMMAEIERLRLVNHLEDLENEALTEALNQATQSQEEGSVSSKEFKSLEKAIKIEEALQTLNPSEEQLAFIVQALAKDVLKRAEPDFKKKRMDIGDIDNEYPVYSEESAKKRSGYRDDQGLWYDFSAKDKKSNIQSQDLLDYLESQVEGNQDNNVENEDIGNDETGIVPYISDDTQETCPEVESFSDGCAFADYYGLPIDKEARELCNRYQICNTCGSSFGLTSDWCDNTYREVYSSLCEENSECVIEAELFLRTMKLKRRFVTQQICMDQCTAEYIGIV</sequence>
<dbReference type="AlphaFoldDB" id="V3ZMX7"/>
<dbReference type="OMA" id="QCDFIYR"/>
<feature type="compositionally biased region" description="Basic and acidic residues" evidence="1">
    <location>
        <begin position="249"/>
        <end position="263"/>
    </location>
</feature>
<accession>V3ZMX7</accession>
<protein>
    <submittedName>
        <fullName evidence="2">Uncharacterized protein</fullName>
    </submittedName>
</protein>
<dbReference type="PANTHER" id="PTHR37687">
    <property type="entry name" value="AGAP006772-PA"/>
    <property type="match status" value="1"/>
</dbReference>
<dbReference type="Proteomes" id="UP000030746">
    <property type="component" value="Unassembled WGS sequence"/>
</dbReference>
<reference evidence="2 3" key="1">
    <citation type="journal article" date="2013" name="Nature">
        <title>Insights into bilaterian evolution from three spiralian genomes.</title>
        <authorList>
            <person name="Simakov O."/>
            <person name="Marletaz F."/>
            <person name="Cho S.J."/>
            <person name="Edsinger-Gonzales E."/>
            <person name="Havlak P."/>
            <person name="Hellsten U."/>
            <person name="Kuo D.H."/>
            <person name="Larsson T."/>
            <person name="Lv J."/>
            <person name="Arendt D."/>
            <person name="Savage R."/>
            <person name="Osoegawa K."/>
            <person name="de Jong P."/>
            <person name="Grimwood J."/>
            <person name="Chapman J.A."/>
            <person name="Shapiro H."/>
            <person name="Aerts A."/>
            <person name="Otillar R.P."/>
            <person name="Terry A.Y."/>
            <person name="Boore J.L."/>
            <person name="Grigoriev I.V."/>
            <person name="Lindberg D.R."/>
            <person name="Seaver E.C."/>
            <person name="Weisblat D.A."/>
            <person name="Putnam N.H."/>
            <person name="Rokhsar D.S."/>
        </authorList>
    </citation>
    <scope>NUCLEOTIDE SEQUENCE [LARGE SCALE GENOMIC DNA]</scope>
</reference>
<dbReference type="InterPro" id="IPR038875">
    <property type="entry name" value="PLA2_conodipine-like"/>
</dbReference>
<dbReference type="PANTHER" id="PTHR37687:SF1">
    <property type="entry name" value="AGAP006772-PA"/>
    <property type="match status" value="1"/>
</dbReference>
<feature type="compositionally biased region" description="Basic and acidic residues" evidence="1">
    <location>
        <begin position="202"/>
        <end position="236"/>
    </location>
</feature>
<dbReference type="GeneID" id="20249074"/>
<dbReference type="KEGG" id="lgi:LOTGIDRAFT_232879"/>
<evidence type="ECO:0000313" key="3">
    <source>
        <dbReference type="Proteomes" id="UP000030746"/>
    </source>
</evidence>
<evidence type="ECO:0000313" key="2">
    <source>
        <dbReference type="EMBL" id="ESO92733.1"/>
    </source>
</evidence>
<gene>
    <name evidence="2" type="ORF">LOTGIDRAFT_232879</name>
</gene>
<evidence type="ECO:0000256" key="1">
    <source>
        <dbReference type="SAM" id="MobiDB-lite"/>
    </source>
</evidence>
<dbReference type="EMBL" id="KB202014">
    <property type="protein sequence ID" value="ESO92733.1"/>
    <property type="molecule type" value="Genomic_DNA"/>
</dbReference>
<keyword evidence="3" id="KW-1185">Reference proteome</keyword>
<organism evidence="2 3">
    <name type="scientific">Lottia gigantea</name>
    <name type="common">Giant owl limpet</name>
    <dbReference type="NCBI Taxonomy" id="225164"/>
    <lineage>
        <taxon>Eukaryota</taxon>
        <taxon>Metazoa</taxon>
        <taxon>Spiralia</taxon>
        <taxon>Lophotrochozoa</taxon>
        <taxon>Mollusca</taxon>
        <taxon>Gastropoda</taxon>
        <taxon>Patellogastropoda</taxon>
        <taxon>Lottioidea</taxon>
        <taxon>Lottiidae</taxon>
        <taxon>Lottia</taxon>
    </lineage>
</organism>
<dbReference type="OrthoDB" id="6138985at2759"/>
<dbReference type="HOGENOM" id="CLU_456560_0_0_1"/>